<protein>
    <submittedName>
        <fullName evidence="1">Putative phosphoglycerate mutase family protein</fullName>
    </submittedName>
</protein>
<dbReference type="OrthoDB" id="496981at2759"/>
<evidence type="ECO:0000313" key="2">
    <source>
        <dbReference type="Proteomes" id="UP000012045"/>
    </source>
</evidence>
<dbReference type="Proteomes" id="UP000012045">
    <property type="component" value="Unassembled WGS sequence"/>
</dbReference>
<name>M7UIJ9_BOTF1</name>
<evidence type="ECO:0000313" key="1">
    <source>
        <dbReference type="EMBL" id="EMR83347.1"/>
    </source>
</evidence>
<dbReference type="AlphaFoldDB" id="M7UIJ9"/>
<dbReference type="InterPro" id="IPR029033">
    <property type="entry name" value="His_PPase_superfam"/>
</dbReference>
<organism evidence="1 2">
    <name type="scientific">Botryotinia fuckeliana (strain BcDW1)</name>
    <name type="common">Noble rot fungus</name>
    <name type="synonym">Botrytis cinerea</name>
    <dbReference type="NCBI Taxonomy" id="1290391"/>
    <lineage>
        <taxon>Eukaryota</taxon>
        <taxon>Fungi</taxon>
        <taxon>Dikarya</taxon>
        <taxon>Ascomycota</taxon>
        <taxon>Pezizomycotina</taxon>
        <taxon>Leotiomycetes</taxon>
        <taxon>Helotiales</taxon>
        <taxon>Sclerotiniaceae</taxon>
        <taxon>Botrytis</taxon>
    </lineage>
</organism>
<proteinExistence type="predicted"/>
<dbReference type="HOGENOM" id="CLU_976572_0_0_1"/>
<reference evidence="2" key="1">
    <citation type="journal article" date="2013" name="Genome Announc.">
        <title>Draft genome sequence of Botrytis cinerea BcDW1, inoculum for noble rot of grape berries.</title>
        <authorList>
            <person name="Blanco-Ulate B."/>
            <person name="Allen G."/>
            <person name="Powell A.L."/>
            <person name="Cantu D."/>
        </authorList>
    </citation>
    <scope>NUCLEOTIDE SEQUENCE [LARGE SCALE GENOMIC DNA]</scope>
    <source>
        <strain evidence="2">BcDW1</strain>
    </source>
</reference>
<dbReference type="Gene3D" id="3.40.50.1240">
    <property type="entry name" value="Phosphoglycerate mutase-like"/>
    <property type="match status" value="1"/>
</dbReference>
<dbReference type="EMBL" id="KB708011">
    <property type="protein sequence ID" value="EMR83347.1"/>
    <property type="molecule type" value="Genomic_DNA"/>
</dbReference>
<accession>M7UIJ9</accession>
<gene>
    <name evidence="1" type="ORF">BcDW1_8034</name>
</gene>
<sequence>MTRTIRTAILFFESAIDRGVKVQALDLLQNWDSSPNGIGMDKEYLHKHFGEQVDFDKVEEGWNDKSSGKWAPKSQEGKIAALKLALNNLRSTTNIVEVVIVSHGSVLRELTNRGGWRSGEVRSYLIDDKGKPHLSLDKSGLEFYRSHPLNQDMISKLDRVHSAPLDPSILAETSTYKPSESSEKASAVKIKVVIKTTAKDVSKNAKEEILKASKRCETHEDVLFKLFQEDFPPTKVKGGNIEGVGSRPIILSKPGPMTTQASKIQTAIGRISDHGIATKTSLKLA</sequence>